<evidence type="ECO:0000313" key="1">
    <source>
        <dbReference type="EMBL" id="QLI80829.1"/>
    </source>
</evidence>
<gene>
    <name evidence="1" type="ORF">HZU75_04385</name>
</gene>
<evidence type="ECO:0000313" key="2">
    <source>
        <dbReference type="Proteomes" id="UP000510822"/>
    </source>
</evidence>
<protein>
    <submittedName>
        <fullName evidence="1">Uncharacterized protein</fullName>
    </submittedName>
</protein>
<dbReference type="RefSeq" id="WP_180307963.1">
    <property type="nucleotide sequence ID" value="NZ_CP058952.1"/>
</dbReference>
<sequence>MRDPKRNPIPGDIVLRWGSTRTVTAIEKNSNGTTTRVFYDGNSCSIGAWRAWTKTDATVKHAAGQAE</sequence>
<keyword evidence="2" id="KW-1185">Reference proteome</keyword>
<organism evidence="1 2">
    <name type="scientific">Chitinibacter fontanus</name>
    <dbReference type="NCBI Taxonomy" id="1737446"/>
    <lineage>
        <taxon>Bacteria</taxon>
        <taxon>Pseudomonadati</taxon>
        <taxon>Pseudomonadota</taxon>
        <taxon>Betaproteobacteria</taxon>
        <taxon>Neisseriales</taxon>
        <taxon>Chitinibacteraceae</taxon>
        <taxon>Chitinibacter</taxon>
    </lineage>
</organism>
<reference evidence="1 2" key="1">
    <citation type="journal article" date="2016" name="Int. J. Syst. Evol. Microbiol.">
        <title>Chitinibacter fontanus sp. nov., isolated from a spring.</title>
        <authorList>
            <person name="Sheu S.Y."/>
            <person name="Li Y.S."/>
            <person name="Young C.C."/>
            <person name="Chen W.M."/>
        </authorList>
    </citation>
    <scope>NUCLEOTIDE SEQUENCE [LARGE SCALE GENOMIC DNA]</scope>
    <source>
        <strain evidence="1 2">STM-7</strain>
    </source>
</reference>
<dbReference type="AlphaFoldDB" id="A0A7D5ZFC3"/>
<dbReference type="EMBL" id="CP058952">
    <property type="protein sequence ID" value="QLI80829.1"/>
    <property type="molecule type" value="Genomic_DNA"/>
</dbReference>
<name>A0A7D5ZFC3_9NEIS</name>
<proteinExistence type="predicted"/>
<dbReference type="KEGG" id="cfon:HZU75_04385"/>
<accession>A0A7D5ZFC3</accession>
<dbReference type="Proteomes" id="UP000510822">
    <property type="component" value="Chromosome"/>
</dbReference>